<evidence type="ECO:0000256" key="13">
    <source>
        <dbReference type="ARBA" id="ARBA00023012"/>
    </source>
</evidence>
<organism evidence="18 19">
    <name type="scientific">Corticimicrobacter populi</name>
    <dbReference type="NCBI Taxonomy" id="2175229"/>
    <lineage>
        <taxon>Bacteria</taxon>
        <taxon>Pseudomonadati</taxon>
        <taxon>Pseudomonadota</taxon>
        <taxon>Betaproteobacteria</taxon>
        <taxon>Burkholderiales</taxon>
        <taxon>Alcaligenaceae</taxon>
        <taxon>Corticimicrobacter</taxon>
    </lineage>
</organism>
<evidence type="ECO:0000256" key="8">
    <source>
        <dbReference type="ARBA" id="ARBA00022692"/>
    </source>
</evidence>
<dbReference type="Proteomes" id="UP000245212">
    <property type="component" value="Unassembled WGS sequence"/>
</dbReference>
<comment type="caution">
    <text evidence="18">The sequence shown here is derived from an EMBL/GenBank/DDBJ whole genome shotgun (WGS) entry which is preliminary data.</text>
</comment>
<keyword evidence="13" id="KW-0902">Two-component regulatory system</keyword>
<dbReference type="EMBL" id="QETA01000002">
    <property type="protein sequence ID" value="PWF23769.1"/>
    <property type="molecule type" value="Genomic_DNA"/>
</dbReference>
<evidence type="ECO:0000256" key="4">
    <source>
        <dbReference type="ARBA" id="ARBA00022475"/>
    </source>
</evidence>
<evidence type="ECO:0000256" key="5">
    <source>
        <dbReference type="ARBA" id="ARBA00022519"/>
    </source>
</evidence>
<dbReference type="SMART" id="SM00387">
    <property type="entry name" value="HATPase_c"/>
    <property type="match status" value="1"/>
</dbReference>
<accession>A0A2V1JYC0</accession>
<dbReference type="CDD" id="cd00082">
    <property type="entry name" value="HisKA"/>
    <property type="match status" value="1"/>
</dbReference>
<dbReference type="PANTHER" id="PTHR44936:SF5">
    <property type="entry name" value="SENSOR HISTIDINE KINASE ENVZ"/>
    <property type="match status" value="1"/>
</dbReference>
<dbReference type="GO" id="GO:0005524">
    <property type="term" value="F:ATP binding"/>
    <property type="evidence" value="ECO:0007669"/>
    <property type="project" value="UniProtKB-KW"/>
</dbReference>
<feature type="domain" description="Histidine kinase" evidence="16">
    <location>
        <begin position="273"/>
        <end position="472"/>
    </location>
</feature>
<keyword evidence="10 18" id="KW-0418">Kinase</keyword>
<dbReference type="InterPro" id="IPR003594">
    <property type="entry name" value="HATPase_dom"/>
</dbReference>
<dbReference type="InterPro" id="IPR003661">
    <property type="entry name" value="HisK_dim/P_dom"/>
</dbReference>
<dbReference type="Gene3D" id="1.10.287.130">
    <property type="match status" value="1"/>
</dbReference>
<dbReference type="GO" id="GO:0005886">
    <property type="term" value="C:plasma membrane"/>
    <property type="evidence" value="ECO:0007669"/>
    <property type="project" value="UniProtKB-SubCell"/>
</dbReference>
<keyword evidence="4" id="KW-1003">Cell membrane</keyword>
<evidence type="ECO:0000256" key="14">
    <source>
        <dbReference type="ARBA" id="ARBA00023136"/>
    </source>
</evidence>
<evidence type="ECO:0000256" key="7">
    <source>
        <dbReference type="ARBA" id="ARBA00022679"/>
    </source>
</evidence>
<keyword evidence="19" id="KW-1185">Reference proteome</keyword>
<protein>
    <recommendedName>
        <fullName evidence="3">histidine kinase</fullName>
        <ecNumber evidence="3">2.7.13.3</ecNumber>
    </recommendedName>
</protein>
<keyword evidence="7" id="KW-0808">Transferase</keyword>
<dbReference type="InterPro" id="IPR005467">
    <property type="entry name" value="His_kinase_dom"/>
</dbReference>
<dbReference type="Pfam" id="PF00512">
    <property type="entry name" value="HisKA"/>
    <property type="match status" value="1"/>
</dbReference>
<reference evidence="19" key="1">
    <citation type="submission" date="2018-05" db="EMBL/GenBank/DDBJ databases">
        <authorList>
            <person name="Li Y."/>
        </authorList>
    </citation>
    <scope>NUCLEOTIDE SEQUENCE [LARGE SCALE GENOMIC DNA]</scope>
    <source>
        <strain evidence="19">3d-2-2</strain>
    </source>
</reference>
<evidence type="ECO:0000256" key="1">
    <source>
        <dbReference type="ARBA" id="ARBA00000085"/>
    </source>
</evidence>
<dbReference type="InterPro" id="IPR036890">
    <property type="entry name" value="HATPase_C_sf"/>
</dbReference>
<dbReference type="EC" id="2.7.13.3" evidence="3"/>
<dbReference type="PANTHER" id="PTHR44936">
    <property type="entry name" value="SENSOR PROTEIN CREC"/>
    <property type="match status" value="1"/>
</dbReference>
<evidence type="ECO:0000256" key="9">
    <source>
        <dbReference type="ARBA" id="ARBA00022741"/>
    </source>
</evidence>
<evidence type="ECO:0000313" key="19">
    <source>
        <dbReference type="Proteomes" id="UP000245212"/>
    </source>
</evidence>
<dbReference type="SUPFAM" id="SSF55874">
    <property type="entry name" value="ATPase domain of HSP90 chaperone/DNA topoisomerase II/histidine kinase"/>
    <property type="match status" value="1"/>
</dbReference>
<dbReference type="AlphaFoldDB" id="A0A2V1JYC0"/>
<dbReference type="Gene3D" id="3.30.565.10">
    <property type="entry name" value="Histidine kinase-like ATPase, C-terminal domain"/>
    <property type="match status" value="1"/>
</dbReference>
<evidence type="ECO:0000256" key="12">
    <source>
        <dbReference type="ARBA" id="ARBA00022989"/>
    </source>
</evidence>
<evidence type="ECO:0000256" key="10">
    <source>
        <dbReference type="ARBA" id="ARBA00022777"/>
    </source>
</evidence>
<comment type="catalytic activity">
    <reaction evidence="1">
        <text>ATP + protein L-histidine = ADP + protein N-phospho-L-histidine.</text>
        <dbReference type="EC" id="2.7.13.3"/>
    </reaction>
</comment>
<dbReference type="SMART" id="SM00388">
    <property type="entry name" value="HisKA"/>
    <property type="match status" value="1"/>
</dbReference>
<proteinExistence type="predicted"/>
<sequence length="481" mass="53941">MRHLLHKLWPDTLSGQLLLALISGLLAAQALTSTIWHDVRAHRALEIPTRVLATRLADLIGLLDTAACSPTLVRQLQSHGFSFSLTDTPSPAPREPPSRLTQDMRSLLEHLLADRLDPPPVIQTFTLDLVPSQDAPPVVEPAWLGWLLQPPPLPDSQFTVELELSPTRWLRVEAREEQGWRITEPWQVFLDYFVRIYLLRILLLIIVVLWAVRLVTRPILRLARAAQALEQDLGSPPMPVEGPVEVRHAATAFNSMQRRLATQLEERTRFLAAVSHDLRSPVTRLMLRTEMLPDSSLKERFRSDLEHMESMIAATLDFMKSGDPGEQRQRIDLNSMLESLRQDAADLGHDILLHGQTRRTLRGYPRSLKRCLENLLDNALRYGHHATLNIHDEANQIVIVIRDDGPGIPADHLARITEPFYRVESSRNSTTGGYGLGLSIARAVIDTHAGTLSFISPPEGGLEVRVTLPVTLDTAGQADRL</sequence>
<dbReference type="CDD" id="cd06225">
    <property type="entry name" value="HAMP"/>
    <property type="match status" value="1"/>
</dbReference>
<dbReference type="SMART" id="SM00304">
    <property type="entry name" value="HAMP"/>
    <property type="match status" value="1"/>
</dbReference>
<evidence type="ECO:0000256" key="11">
    <source>
        <dbReference type="ARBA" id="ARBA00022840"/>
    </source>
</evidence>
<dbReference type="InterPro" id="IPR050980">
    <property type="entry name" value="2C_sensor_his_kinase"/>
</dbReference>
<keyword evidence="14 15" id="KW-0472">Membrane</keyword>
<keyword evidence="11" id="KW-0067">ATP-binding</keyword>
<dbReference type="PRINTS" id="PR00344">
    <property type="entry name" value="BCTRLSENSOR"/>
</dbReference>
<keyword evidence="6" id="KW-0597">Phosphoprotein</keyword>
<evidence type="ECO:0000256" key="15">
    <source>
        <dbReference type="SAM" id="Phobius"/>
    </source>
</evidence>
<gene>
    <name evidence="18" type="ORF">DD235_05315</name>
</gene>
<dbReference type="InterPro" id="IPR036097">
    <property type="entry name" value="HisK_dim/P_sf"/>
</dbReference>
<dbReference type="SUPFAM" id="SSF47384">
    <property type="entry name" value="Homodimeric domain of signal transducing histidine kinase"/>
    <property type="match status" value="1"/>
</dbReference>
<dbReference type="Pfam" id="PF02518">
    <property type="entry name" value="HATPase_c"/>
    <property type="match status" value="1"/>
</dbReference>
<evidence type="ECO:0000313" key="18">
    <source>
        <dbReference type="EMBL" id="PWF23769.1"/>
    </source>
</evidence>
<evidence type="ECO:0000256" key="2">
    <source>
        <dbReference type="ARBA" id="ARBA00004429"/>
    </source>
</evidence>
<dbReference type="InterPro" id="IPR004358">
    <property type="entry name" value="Sig_transdc_His_kin-like_C"/>
</dbReference>
<name>A0A2V1JYC0_9BURK</name>
<keyword evidence="5" id="KW-0997">Cell inner membrane</keyword>
<comment type="subcellular location">
    <subcellularLocation>
        <location evidence="2">Cell inner membrane</location>
        <topology evidence="2">Multi-pass membrane protein</topology>
    </subcellularLocation>
</comment>
<keyword evidence="12 15" id="KW-1133">Transmembrane helix</keyword>
<dbReference type="InterPro" id="IPR003660">
    <property type="entry name" value="HAMP_dom"/>
</dbReference>
<evidence type="ECO:0000256" key="6">
    <source>
        <dbReference type="ARBA" id="ARBA00022553"/>
    </source>
</evidence>
<dbReference type="Pfam" id="PF00672">
    <property type="entry name" value="HAMP"/>
    <property type="match status" value="1"/>
</dbReference>
<keyword evidence="8 15" id="KW-0812">Transmembrane</keyword>
<dbReference type="PROSITE" id="PS50109">
    <property type="entry name" value="HIS_KIN"/>
    <property type="match status" value="1"/>
</dbReference>
<evidence type="ECO:0000259" key="16">
    <source>
        <dbReference type="PROSITE" id="PS50109"/>
    </source>
</evidence>
<feature type="transmembrane region" description="Helical" evidence="15">
    <location>
        <begin position="192"/>
        <end position="212"/>
    </location>
</feature>
<dbReference type="GO" id="GO:0000155">
    <property type="term" value="F:phosphorelay sensor kinase activity"/>
    <property type="evidence" value="ECO:0007669"/>
    <property type="project" value="InterPro"/>
</dbReference>
<feature type="domain" description="HAMP" evidence="17">
    <location>
        <begin position="213"/>
        <end position="265"/>
    </location>
</feature>
<evidence type="ECO:0000256" key="3">
    <source>
        <dbReference type="ARBA" id="ARBA00012438"/>
    </source>
</evidence>
<evidence type="ECO:0000259" key="17">
    <source>
        <dbReference type="PROSITE" id="PS50885"/>
    </source>
</evidence>
<dbReference type="RefSeq" id="WP_109061047.1">
    <property type="nucleotide sequence ID" value="NZ_QETA01000002.1"/>
</dbReference>
<keyword evidence="9" id="KW-0547">Nucleotide-binding</keyword>
<dbReference type="PROSITE" id="PS50885">
    <property type="entry name" value="HAMP"/>
    <property type="match status" value="1"/>
</dbReference>
<dbReference type="CDD" id="cd00075">
    <property type="entry name" value="HATPase"/>
    <property type="match status" value="1"/>
</dbReference>